<gene>
    <name evidence="1" type="ORF">E2C01_017390</name>
</gene>
<comment type="caution">
    <text evidence="1">The sequence shown here is derived from an EMBL/GenBank/DDBJ whole genome shotgun (WGS) entry which is preliminary data.</text>
</comment>
<evidence type="ECO:0000313" key="2">
    <source>
        <dbReference type="Proteomes" id="UP000324222"/>
    </source>
</evidence>
<dbReference type="Proteomes" id="UP000324222">
    <property type="component" value="Unassembled WGS sequence"/>
</dbReference>
<keyword evidence="2" id="KW-1185">Reference proteome</keyword>
<name>A0A5B7DTC1_PORTR</name>
<proteinExistence type="predicted"/>
<accession>A0A5B7DTC1</accession>
<evidence type="ECO:0000313" key="1">
    <source>
        <dbReference type="EMBL" id="MPC24309.1"/>
    </source>
</evidence>
<reference evidence="1 2" key="1">
    <citation type="submission" date="2019-05" db="EMBL/GenBank/DDBJ databases">
        <title>Another draft genome of Portunus trituberculatus and its Hox gene families provides insights of decapod evolution.</title>
        <authorList>
            <person name="Jeong J.-H."/>
            <person name="Song I."/>
            <person name="Kim S."/>
            <person name="Choi T."/>
            <person name="Kim D."/>
            <person name="Ryu S."/>
            <person name="Kim W."/>
        </authorList>
    </citation>
    <scope>NUCLEOTIDE SEQUENCE [LARGE SCALE GENOMIC DNA]</scope>
    <source>
        <tissue evidence="1">Muscle</tissue>
    </source>
</reference>
<dbReference type="AlphaFoldDB" id="A0A5B7DTC1"/>
<dbReference type="EMBL" id="VSRR010001315">
    <property type="protein sequence ID" value="MPC24309.1"/>
    <property type="molecule type" value="Genomic_DNA"/>
</dbReference>
<protein>
    <submittedName>
        <fullName evidence="1">Uncharacterized protein</fullName>
    </submittedName>
</protein>
<sequence length="70" mass="8002">MTDGDLGEARQVVILQHTSFSKLAVFLMKRERLHEAENEFELLLHQHSGWLRLMPGNVRTGQGSFKPKGK</sequence>
<organism evidence="1 2">
    <name type="scientific">Portunus trituberculatus</name>
    <name type="common">Swimming crab</name>
    <name type="synonym">Neptunus trituberculatus</name>
    <dbReference type="NCBI Taxonomy" id="210409"/>
    <lineage>
        <taxon>Eukaryota</taxon>
        <taxon>Metazoa</taxon>
        <taxon>Ecdysozoa</taxon>
        <taxon>Arthropoda</taxon>
        <taxon>Crustacea</taxon>
        <taxon>Multicrustacea</taxon>
        <taxon>Malacostraca</taxon>
        <taxon>Eumalacostraca</taxon>
        <taxon>Eucarida</taxon>
        <taxon>Decapoda</taxon>
        <taxon>Pleocyemata</taxon>
        <taxon>Brachyura</taxon>
        <taxon>Eubrachyura</taxon>
        <taxon>Portunoidea</taxon>
        <taxon>Portunidae</taxon>
        <taxon>Portuninae</taxon>
        <taxon>Portunus</taxon>
    </lineage>
</organism>